<gene>
    <name evidence="2" type="ORF">DXZ20_27065</name>
</gene>
<feature type="transmembrane region" description="Helical" evidence="1">
    <location>
        <begin position="52"/>
        <end position="73"/>
    </location>
</feature>
<organism evidence="2 3">
    <name type="scientific">Adonisia turfae CCMR0081</name>
    <dbReference type="NCBI Taxonomy" id="2292702"/>
    <lineage>
        <taxon>Bacteria</taxon>
        <taxon>Bacillati</taxon>
        <taxon>Cyanobacteriota</taxon>
        <taxon>Adonisia</taxon>
        <taxon>Adonisia turfae</taxon>
    </lineage>
</organism>
<keyword evidence="1" id="KW-1133">Transmembrane helix</keyword>
<evidence type="ECO:0000256" key="1">
    <source>
        <dbReference type="SAM" id="Phobius"/>
    </source>
</evidence>
<proteinExistence type="predicted"/>
<dbReference type="Proteomes" id="UP000481033">
    <property type="component" value="Unassembled WGS sequence"/>
</dbReference>
<protein>
    <submittedName>
        <fullName evidence="2">Uncharacterized protein</fullName>
    </submittedName>
</protein>
<dbReference type="EMBL" id="QXHD01000004">
    <property type="protein sequence ID" value="NEZ59239.1"/>
    <property type="molecule type" value="Genomic_DNA"/>
</dbReference>
<evidence type="ECO:0000313" key="2">
    <source>
        <dbReference type="EMBL" id="NEZ59239.1"/>
    </source>
</evidence>
<sequence>MKDRLINWLNTALTINLFFVLLSFGWFVVSLAGKAAHINLGFDIWYSLWDPLFMPSIGILMAGAIAIGVINWVSNRFFAKG</sequence>
<reference evidence="2 3" key="1">
    <citation type="journal article" date="2020" name="Microb. Ecol.">
        <title>Ecogenomics of the Marine Benthic Filamentous Cyanobacterium Adonisia.</title>
        <authorList>
            <person name="Walter J.M."/>
            <person name="Coutinho F.H."/>
            <person name="Leomil L."/>
            <person name="Hargreaves P.I."/>
            <person name="Campeao M.E."/>
            <person name="Vieira V.V."/>
            <person name="Silva B.S."/>
            <person name="Fistarol G.O."/>
            <person name="Salomon P.S."/>
            <person name="Sawabe T."/>
            <person name="Mino S."/>
            <person name="Hosokawa M."/>
            <person name="Miyashita H."/>
            <person name="Maruyama F."/>
            <person name="van Verk M.C."/>
            <person name="Dutilh B.E."/>
            <person name="Thompson C.C."/>
            <person name="Thompson F.L."/>
        </authorList>
    </citation>
    <scope>NUCLEOTIDE SEQUENCE [LARGE SCALE GENOMIC DNA]</scope>
    <source>
        <strain evidence="2 3">CCMR0081</strain>
    </source>
</reference>
<feature type="transmembrane region" description="Helical" evidence="1">
    <location>
        <begin position="12"/>
        <end position="32"/>
    </location>
</feature>
<comment type="caution">
    <text evidence="2">The sequence shown here is derived from an EMBL/GenBank/DDBJ whole genome shotgun (WGS) entry which is preliminary data.</text>
</comment>
<dbReference type="AlphaFoldDB" id="A0A6M0RSY3"/>
<keyword evidence="1" id="KW-0812">Transmembrane</keyword>
<keyword evidence="3" id="KW-1185">Reference proteome</keyword>
<keyword evidence="1" id="KW-0472">Membrane</keyword>
<accession>A0A6M0RSY3</accession>
<evidence type="ECO:0000313" key="3">
    <source>
        <dbReference type="Proteomes" id="UP000481033"/>
    </source>
</evidence>
<name>A0A6M0RSY3_9CYAN</name>
<dbReference type="RefSeq" id="WP_163664070.1">
    <property type="nucleotide sequence ID" value="NZ_QXHD01000004.1"/>
</dbReference>